<dbReference type="InterPro" id="IPR050967">
    <property type="entry name" value="Thiamine_Salvage_TenA"/>
</dbReference>
<feature type="domain" description="Thiaminase-2/PQQC" evidence="1">
    <location>
        <begin position="81"/>
        <end position="198"/>
    </location>
</feature>
<dbReference type="AlphaFoldDB" id="A0A317Y949"/>
<name>A0A317Y949_MAIZE</name>
<dbReference type="EMBL" id="NCVQ01000001">
    <property type="protein sequence ID" value="PWZ55023.1"/>
    <property type="molecule type" value="Genomic_DNA"/>
</dbReference>
<dbReference type="CDD" id="cd19368">
    <property type="entry name" value="TenA_C_AtTH2-like"/>
    <property type="match status" value="1"/>
</dbReference>
<dbReference type="GO" id="GO:0006772">
    <property type="term" value="P:thiamine metabolic process"/>
    <property type="evidence" value="ECO:0007669"/>
    <property type="project" value="UniProtKB-ARBA"/>
</dbReference>
<dbReference type="InterPro" id="IPR023214">
    <property type="entry name" value="HAD_sf"/>
</dbReference>
<dbReference type="Pfam" id="PF03070">
    <property type="entry name" value="TENA_THI-4"/>
    <property type="match status" value="2"/>
</dbReference>
<evidence type="ECO:0000259" key="1">
    <source>
        <dbReference type="Pfam" id="PF03070"/>
    </source>
</evidence>
<dbReference type="Gene3D" id="1.20.910.10">
    <property type="entry name" value="Heme oxygenase-like"/>
    <property type="match status" value="1"/>
</dbReference>
<dbReference type="InterPro" id="IPR004305">
    <property type="entry name" value="Thiaminase-2/PQQC"/>
</dbReference>
<evidence type="ECO:0000313" key="2">
    <source>
        <dbReference type="EMBL" id="PWZ55023.1"/>
    </source>
</evidence>
<reference evidence="2" key="1">
    <citation type="journal article" date="2018" name="Nat. Genet.">
        <title>Extensive intraspecific gene order and gene structural variations between Mo17 and other maize genomes.</title>
        <authorList>
            <person name="Sun S."/>
            <person name="Zhou Y."/>
            <person name="Chen J."/>
            <person name="Shi J."/>
            <person name="Zhao H."/>
            <person name="Zhao H."/>
            <person name="Song W."/>
            <person name="Zhang M."/>
            <person name="Cui Y."/>
            <person name="Dong X."/>
            <person name="Liu H."/>
            <person name="Ma X."/>
            <person name="Jiao Y."/>
            <person name="Wang B."/>
            <person name="Wei X."/>
            <person name="Stein J.C."/>
            <person name="Glaubitz J.C."/>
            <person name="Lu F."/>
            <person name="Yu G."/>
            <person name="Liang C."/>
            <person name="Fengler K."/>
            <person name="Li B."/>
            <person name="Rafalski A."/>
            <person name="Schnable P.S."/>
            <person name="Ware D.H."/>
            <person name="Buckler E.S."/>
            <person name="Lai J."/>
        </authorList>
    </citation>
    <scope>NUCLEOTIDE SEQUENCE [LARGE SCALE GENOMIC DNA]</scope>
    <source>
        <tissue evidence="2">Seedling</tissue>
    </source>
</reference>
<dbReference type="ExpressionAtlas" id="A0A317Y949">
    <property type="expression patterns" value="baseline"/>
</dbReference>
<sequence>MLVLRRLRFPLPRPLLVSSSLAPLSPSTSSSSCWSSTGEGRRAMASSPSSASAAVVAEGSAARRFWIAASTREAAFAAYTPFLLSLAAGNLRLDLFRHYIEQDAHFLHAFARAYEMAEDCADDDDDRATIAALRKAILQELNLHASVLKINQLPHITHIPLVALTLTDILMEWGVDPTKEIPSSAATTKYTDFLLATAAGKVDGTKGSDKMVTPFEKTKIAAYIVGAITPCMRLYAYLGKELMAFLKQDENHPYKKWINTYASSDFENNALQIEELLDKLSVSLTGEELEIIGKLYQQAMKLEVEFFSAKLVDQPVVAPLSRYCDPKYKLLIFSDFDLTCTVVDSSAILAEIAILSFQKASQSGIDNNLDRAKSGELRNLWNMLSKQYMEEYEECMERLLPPEESKSLDYDKLYKGLEVLAEFEKAANSRVVDSGVLRGMNLEDIRKAGERLILQGGCKNFFQKIVKTREILNLDIHILSYCWCAELIRSAFSSAGCLDGLNIHANEFAFEESVSTGEIDRKIQSPLDKVEKFKSIRSDVDSTVPFLSVYIGDSVGDLLCLLEADIGIVVGSSTSLRRVGRQFGVSFVPLFLGLVEKQRQLTDEDASAFKPRSGVLYTVSSWSEIHAFVLGSDFS</sequence>
<protein>
    <submittedName>
        <fullName evidence="2">Bifunctional TH2 protein, mitochondrial</fullName>
    </submittedName>
</protein>
<dbReference type="SUPFAM" id="SSF56784">
    <property type="entry name" value="HAD-like"/>
    <property type="match status" value="1"/>
</dbReference>
<accession>A0A317Y949</accession>
<comment type="caution">
    <text evidence="2">The sequence shown here is derived from an EMBL/GenBank/DDBJ whole genome shotgun (WGS) entry which is preliminary data.</text>
</comment>
<dbReference type="InterPro" id="IPR036412">
    <property type="entry name" value="HAD-like_sf"/>
</dbReference>
<organism evidence="2">
    <name type="scientific">Zea mays</name>
    <name type="common">Maize</name>
    <dbReference type="NCBI Taxonomy" id="4577"/>
    <lineage>
        <taxon>Eukaryota</taxon>
        <taxon>Viridiplantae</taxon>
        <taxon>Streptophyta</taxon>
        <taxon>Embryophyta</taxon>
        <taxon>Tracheophyta</taxon>
        <taxon>Spermatophyta</taxon>
        <taxon>Magnoliopsida</taxon>
        <taxon>Liliopsida</taxon>
        <taxon>Poales</taxon>
        <taxon>Poaceae</taxon>
        <taxon>PACMAD clade</taxon>
        <taxon>Panicoideae</taxon>
        <taxon>Andropogonodae</taxon>
        <taxon>Andropogoneae</taxon>
        <taxon>Tripsacinae</taxon>
        <taxon>Zea</taxon>
    </lineage>
</organism>
<dbReference type="PANTHER" id="PTHR43198">
    <property type="entry name" value="BIFUNCTIONAL TH2 PROTEIN"/>
    <property type="match status" value="1"/>
</dbReference>
<proteinExistence type="predicted"/>
<dbReference type="SUPFAM" id="SSF48613">
    <property type="entry name" value="Heme oxygenase-like"/>
    <property type="match status" value="1"/>
</dbReference>
<gene>
    <name evidence="2" type="primary">TH2_0</name>
    <name evidence="2" type="ORF">Zm00014a_032088</name>
</gene>
<dbReference type="Proteomes" id="UP000251960">
    <property type="component" value="Chromosome 1"/>
</dbReference>
<dbReference type="Gene3D" id="3.40.50.1000">
    <property type="entry name" value="HAD superfamily/HAD-like"/>
    <property type="match status" value="1"/>
</dbReference>
<dbReference type="PANTHER" id="PTHR43198:SF2">
    <property type="entry name" value="SI:CH1073-67J19.1-RELATED"/>
    <property type="match status" value="1"/>
</dbReference>
<feature type="domain" description="Thiaminase-2/PQQC" evidence="1">
    <location>
        <begin position="222"/>
        <end position="308"/>
    </location>
</feature>
<dbReference type="InterPro" id="IPR016084">
    <property type="entry name" value="Haem_Oase-like_multi-hlx"/>
</dbReference>
<dbReference type="PROSITE" id="PS51257">
    <property type="entry name" value="PROKAR_LIPOPROTEIN"/>
    <property type="match status" value="1"/>
</dbReference>